<dbReference type="SUPFAM" id="SSF50156">
    <property type="entry name" value="PDZ domain-like"/>
    <property type="match status" value="1"/>
</dbReference>
<evidence type="ECO:0000259" key="3">
    <source>
        <dbReference type="Pfam" id="PF17820"/>
    </source>
</evidence>
<dbReference type="Pfam" id="PF17820">
    <property type="entry name" value="PDZ_6"/>
    <property type="match status" value="1"/>
</dbReference>
<dbReference type="PANTHER" id="PTHR47389">
    <property type="entry name" value="OS09G0436400 PROTEIN"/>
    <property type="match status" value="1"/>
</dbReference>
<dbReference type="Proteomes" id="UP000324705">
    <property type="component" value="Chromosome 5A"/>
</dbReference>
<dbReference type="SUPFAM" id="SSF50494">
    <property type="entry name" value="Trypsin-like serine proteases"/>
    <property type="match status" value="1"/>
</dbReference>
<organism evidence="4 5">
    <name type="scientific">Triticum turgidum subsp. durum</name>
    <name type="common">Durum wheat</name>
    <name type="synonym">Triticum durum</name>
    <dbReference type="NCBI Taxonomy" id="4567"/>
    <lineage>
        <taxon>Eukaryota</taxon>
        <taxon>Viridiplantae</taxon>
        <taxon>Streptophyta</taxon>
        <taxon>Embryophyta</taxon>
        <taxon>Tracheophyta</taxon>
        <taxon>Spermatophyta</taxon>
        <taxon>Magnoliopsida</taxon>
        <taxon>Liliopsida</taxon>
        <taxon>Poales</taxon>
        <taxon>Poaceae</taxon>
        <taxon>BOP clade</taxon>
        <taxon>Pooideae</taxon>
        <taxon>Triticodae</taxon>
        <taxon>Triticeae</taxon>
        <taxon>Triticinae</taxon>
        <taxon>Triticum</taxon>
    </lineage>
</organism>
<accession>A0A9R0TE41</accession>
<keyword evidence="5" id="KW-1185">Reference proteome</keyword>
<dbReference type="InterPro" id="IPR001940">
    <property type="entry name" value="Peptidase_S1C"/>
</dbReference>
<dbReference type="Pfam" id="PF13365">
    <property type="entry name" value="Trypsin_2"/>
    <property type="match status" value="1"/>
</dbReference>
<dbReference type="EMBL" id="LT934119">
    <property type="protein sequence ID" value="VAI12193.1"/>
    <property type="molecule type" value="Genomic_DNA"/>
</dbReference>
<dbReference type="PRINTS" id="PR00834">
    <property type="entry name" value="PROTEASES2C"/>
</dbReference>
<proteinExistence type="inferred from homology"/>
<dbReference type="Gene3D" id="2.30.42.10">
    <property type="match status" value="1"/>
</dbReference>
<comment type="similarity">
    <text evidence="1">Belongs to the peptidase S1C family.</text>
</comment>
<dbReference type="AlphaFoldDB" id="A0A9R0TE41"/>
<dbReference type="InterPro" id="IPR036034">
    <property type="entry name" value="PDZ_sf"/>
</dbReference>
<dbReference type="InterPro" id="IPR041489">
    <property type="entry name" value="PDZ_6"/>
</dbReference>
<evidence type="ECO:0000256" key="1">
    <source>
        <dbReference type="ARBA" id="ARBA00010541"/>
    </source>
</evidence>
<protein>
    <recommendedName>
        <fullName evidence="3">PDZ domain-containing protein</fullName>
    </recommendedName>
</protein>
<gene>
    <name evidence="4" type="ORF">TRITD_5Av1G004400</name>
</gene>
<dbReference type="Gene3D" id="2.40.10.120">
    <property type="match status" value="1"/>
</dbReference>
<evidence type="ECO:0000313" key="5">
    <source>
        <dbReference type="Proteomes" id="UP000324705"/>
    </source>
</evidence>
<dbReference type="GO" id="GO:0004252">
    <property type="term" value="F:serine-type endopeptidase activity"/>
    <property type="evidence" value="ECO:0007669"/>
    <property type="project" value="InterPro"/>
</dbReference>
<feature type="compositionally biased region" description="Basic and acidic residues" evidence="2">
    <location>
        <begin position="44"/>
        <end position="60"/>
    </location>
</feature>
<dbReference type="Gramene" id="TRITD5Av1G004400.1">
    <property type="protein sequence ID" value="TRITD5Av1G004400.1"/>
    <property type="gene ID" value="TRITD5Av1G004400"/>
</dbReference>
<feature type="region of interest" description="Disordered" evidence="2">
    <location>
        <begin position="1"/>
        <end position="78"/>
    </location>
</feature>
<evidence type="ECO:0000313" key="4">
    <source>
        <dbReference type="EMBL" id="VAI12193.1"/>
    </source>
</evidence>
<feature type="compositionally biased region" description="Basic residues" evidence="2">
    <location>
        <begin position="1"/>
        <end position="10"/>
    </location>
</feature>
<dbReference type="InterPro" id="IPR009003">
    <property type="entry name" value="Peptidase_S1_PA"/>
</dbReference>
<feature type="domain" description="PDZ" evidence="3">
    <location>
        <begin position="378"/>
        <end position="417"/>
    </location>
</feature>
<sequence>MPKGGRRRRRGNPETEREAKKKKKKKTTARSLAEDRGLMFAAFENEKAQPRPKLDRAHDDDVAESSLEESSYPPSPLLHRPYIPDELADRPDIRAAFKHAKAQYQADLACRFAFTLDRSSSLSCLSHEQHLHHIREPAKDAVLFAANSIITLSSYLDDEPLNRCCGLWIQQDYKNNTAVVLTSAHLIRAKDPDQWMDEWTGEYHRDAEVIVHLLDDTTAVASLLYLQEHYEFALYEVVVNKPVQLSTFNDNVHSGQDVFRLGRDESLDLRITHGRVEYMIPVPYERCHYMYFSNNEHILRDDGGPIIDLEGKVVGMVNNQINETFLPSSILHKCLDSWRKLKCIPRPHLGMTFTSIKLLDPIGIERMRRKHNIESGLIVEEVSKESNAEKLGIRKGDIIERFNGEYISSTIELEKMLLDIGNDHFEQAKRLNAEIDVQIQIFRATKLCRRTRNLIVIISDCGEDIIEGKHLFF</sequence>
<name>A0A9R0TE41_TRITD</name>
<evidence type="ECO:0000256" key="2">
    <source>
        <dbReference type="SAM" id="MobiDB-lite"/>
    </source>
</evidence>
<dbReference type="OMA" id="GRVEYMI"/>
<reference evidence="4 5" key="1">
    <citation type="submission" date="2017-09" db="EMBL/GenBank/DDBJ databases">
        <authorList>
            <consortium name="International Durum Wheat Genome Sequencing Consortium (IDWGSC)"/>
            <person name="Milanesi L."/>
        </authorList>
    </citation>
    <scope>NUCLEOTIDE SEQUENCE [LARGE SCALE GENOMIC DNA]</scope>
    <source>
        <strain evidence="5">cv. Svevo</strain>
    </source>
</reference>
<dbReference type="PANTHER" id="PTHR47389:SF5">
    <property type="entry name" value="OS09G0436700 PROTEIN"/>
    <property type="match status" value="1"/>
</dbReference>
<dbReference type="GO" id="GO:0006508">
    <property type="term" value="P:proteolysis"/>
    <property type="evidence" value="ECO:0007669"/>
    <property type="project" value="InterPro"/>
</dbReference>